<accession>A0A9D5K9L2</accession>
<dbReference type="Gene3D" id="2.60.40.10">
    <property type="entry name" value="Immunoglobulins"/>
    <property type="match status" value="1"/>
</dbReference>
<evidence type="ECO:0000313" key="2">
    <source>
        <dbReference type="EMBL" id="MBD3364674.1"/>
    </source>
</evidence>
<proteinExistence type="predicted"/>
<evidence type="ECO:0000259" key="1">
    <source>
        <dbReference type="Pfam" id="PF18962"/>
    </source>
</evidence>
<protein>
    <submittedName>
        <fullName evidence="2">T9SS type A sorting domain-containing protein</fullName>
    </submittedName>
</protein>
<sequence length="169" mass="18652">WQNRSELHSVARDLPGGFWGTEINLASGDNTTISHDFTIDENWPYFTEDKNCEFGCFVQGNDKEIYEGAVLPFGDPTGGVEESLVEVISCEIPSFLQDGNLELSVEKNTEVEISLYGTTGRNIETIFTGSLSTGKHRLEVDTHSLSQGIYFLAIKASGLVQTKKLVVLE</sequence>
<dbReference type="Pfam" id="PF18962">
    <property type="entry name" value="Por_Secre_tail"/>
    <property type="match status" value="1"/>
</dbReference>
<evidence type="ECO:0000313" key="3">
    <source>
        <dbReference type="Proteomes" id="UP000630660"/>
    </source>
</evidence>
<name>A0A9D5K9L2_UNCW3</name>
<dbReference type="NCBIfam" id="TIGR04183">
    <property type="entry name" value="Por_Secre_tail"/>
    <property type="match status" value="1"/>
</dbReference>
<dbReference type="Proteomes" id="UP000630660">
    <property type="component" value="Unassembled WGS sequence"/>
</dbReference>
<gene>
    <name evidence="2" type="ORF">GF359_05615</name>
</gene>
<dbReference type="AlphaFoldDB" id="A0A9D5K9L2"/>
<dbReference type="InterPro" id="IPR013783">
    <property type="entry name" value="Ig-like_fold"/>
</dbReference>
<organism evidence="2 3">
    <name type="scientific">candidate division WOR-3 bacterium</name>
    <dbReference type="NCBI Taxonomy" id="2052148"/>
    <lineage>
        <taxon>Bacteria</taxon>
        <taxon>Bacteria division WOR-3</taxon>
    </lineage>
</organism>
<dbReference type="InterPro" id="IPR026444">
    <property type="entry name" value="Secre_tail"/>
</dbReference>
<reference evidence="2" key="1">
    <citation type="submission" date="2019-11" db="EMBL/GenBank/DDBJ databases">
        <title>Microbial mats filling the niche in hypersaline microbial mats.</title>
        <authorList>
            <person name="Wong H.L."/>
            <person name="Macleod F.I."/>
            <person name="White R.A. III"/>
            <person name="Burns B.P."/>
        </authorList>
    </citation>
    <scope>NUCLEOTIDE SEQUENCE</scope>
    <source>
        <strain evidence="2">Bin_327</strain>
    </source>
</reference>
<comment type="caution">
    <text evidence="2">The sequence shown here is derived from an EMBL/GenBank/DDBJ whole genome shotgun (WGS) entry which is preliminary data.</text>
</comment>
<feature type="non-terminal residue" evidence="2">
    <location>
        <position position="1"/>
    </location>
</feature>
<feature type="domain" description="Secretion system C-terminal sorting" evidence="1">
    <location>
        <begin position="103"/>
        <end position="167"/>
    </location>
</feature>
<dbReference type="EMBL" id="WJKJ01000178">
    <property type="protein sequence ID" value="MBD3364674.1"/>
    <property type="molecule type" value="Genomic_DNA"/>
</dbReference>